<gene>
    <name evidence="2" type="ORF">Pla111_22500</name>
</gene>
<feature type="transmembrane region" description="Helical" evidence="1">
    <location>
        <begin position="37"/>
        <end position="58"/>
    </location>
</feature>
<dbReference type="OrthoDB" id="283209at2"/>
<evidence type="ECO:0000256" key="1">
    <source>
        <dbReference type="SAM" id="Phobius"/>
    </source>
</evidence>
<keyword evidence="1" id="KW-0812">Transmembrane</keyword>
<comment type="caution">
    <text evidence="2">The sequence shown here is derived from an EMBL/GenBank/DDBJ whole genome shotgun (WGS) entry which is preliminary data.</text>
</comment>
<keyword evidence="1" id="KW-0472">Membrane</keyword>
<evidence type="ECO:0000313" key="3">
    <source>
        <dbReference type="Proteomes" id="UP000318995"/>
    </source>
</evidence>
<keyword evidence="1" id="KW-1133">Transmembrane helix</keyword>
<sequence length="72" mass="8136">MVKVVWALVLLLIVLHQDLWFWEDQRLVFGFLPIGLAWHMGISMGASLTWLLATWFCWPKGDAHSTAPGDAA</sequence>
<dbReference type="Pfam" id="PF11755">
    <property type="entry name" value="DUF3311"/>
    <property type="match status" value="1"/>
</dbReference>
<dbReference type="InterPro" id="IPR021741">
    <property type="entry name" value="DUF3311"/>
</dbReference>
<evidence type="ECO:0000313" key="2">
    <source>
        <dbReference type="EMBL" id="TWT43299.1"/>
    </source>
</evidence>
<organism evidence="2 3">
    <name type="scientific">Botrimarina hoheduenensis</name>
    <dbReference type="NCBI Taxonomy" id="2528000"/>
    <lineage>
        <taxon>Bacteria</taxon>
        <taxon>Pseudomonadati</taxon>
        <taxon>Planctomycetota</taxon>
        <taxon>Planctomycetia</taxon>
        <taxon>Pirellulales</taxon>
        <taxon>Lacipirellulaceae</taxon>
        <taxon>Botrimarina</taxon>
    </lineage>
</organism>
<protein>
    <recommendedName>
        <fullName evidence="4">DUF3311 domain-containing protein</fullName>
    </recommendedName>
</protein>
<dbReference type="EMBL" id="SJPH01000004">
    <property type="protein sequence ID" value="TWT43299.1"/>
    <property type="molecule type" value="Genomic_DNA"/>
</dbReference>
<proteinExistence type="predicted"/>
<dbReference type="RefSeq" id="WP_146574311.1">
    <property type="nucleotide sequence ID" value="NZ_SJPH01000004.1"/>
</dbReference>
<dbReference type="Proteomes" id="UP000318995">
    <property type="component" value="Unassembled WGS sequence"/>
</dbReference>
<reference evidence="2 3" key="1">
    <citation type="submission" date="2019-02" db="EMBL/GenBank/DDBJ databases">
        <title>Deep-cultivation of Planctomycetes and their phenomic and genomic characterization uncovers novel biology.</title>
        <authorList>
            <person name="Wiegand S."/>
            <person name="Jogler M."/>
            <person name="Boedeker C."/>
            <person name="Pinto D."/>
            <person name="Vollmers J."/>
            <person name="Rivas-Marin E."/>
            <person name="Kohn T."/>
            <person name="Peeters S.H."/>
            <person name="Heuer A."/>
            <person name="Rast P."/>
            <person name="Oberbeckmann S."/>
            <person name="Bunk B."/>
            <person name="Jeske O."/>
            <person name="Meyerdierks A."/>
            <person name="Storesund J.E."/>
            <person name="Kallscheuer N."/>
            <person name="Luecker S."/>
            <person name="Lage O.M."/>
            <person name="Pohl T."/>
            <person name="Merkel B.J."/>
            <person name="Hornburger P."/>
            <person name="Mueller R.-W."/>
            <person name="Bruemmer F."/>
            <person name="Labrenz M."/>
            <person name="Spormann A.M."/>
            <person name="Op Den Camp H."/>
            <person name="Overmann J."/>
            <person name="Amann R."/>
            <person name="Jetten M.S.M."/>
            <person name="Mascher T."/>
            <person name="Medema M.H."/>
            <person name="Devos D.P."/>
            <person name="Kaster A.-K."/>
            <person name="Ovreas L."/>
            <person name="Rohde M."/>
            <person name="Galperin M.Y."/>
            <person name="Jogler C."/>
        </authorList>
    </citation>
    <scope>NUCLEOTIDE SEQUENCE [LARGE SCALE GENOMIC DNA]</scope>
    <source>
        <strain evidence="2 3">Pla111</strain>
    </source>
</reference>
<name>A0A5C5VZR7_9BACT</name>
<accession>A0A5C5VZR7</accession>
<keyword evidence="3" id="KW-1185">Reference proteome</keyword>
<evidence type="ECO:0008006" key="4">
    <source>
        <dbReference type="Google" id="ProtNLM"/>
    </source>
</evidence>
<dbReference type="AlphaFoldDB" id="A0A5C5VZR7"/>